<dbReference type="InterPro" id="IPR027417">
    <property type="entry name" value="P-loop_NTPase"/>
</dbReference>
<comment type="caution">
    <text evidence="1">The sequence shown here is derived from an EMBL/GenBank/DDBJ whole genome shotgun (WGS) entry which is preliminary data.</text>
</comment>
<evidence type="ECO:0000313" key="2">
    <source>
        <dbReference type="Proteomes" id="UP000186868"/>
    </source>
</evidence>
<dbReference type="EMBL" id="MRCB01000027">
    <property type="protein sequence ID" value="OKH20703.1"/>
    <property type="molecule type" value="Genomic_DNA"/>
</dbReference>
<gene>
    <name evidence="1" type="ORF">NIES593_17775</name>
</gene>
<dbReference type="Proteomes" id="UP000186868">
    <property type="component" value="Unassembled WGS sequence"/>
</dbReference>
<dbReference type="RefSeq" id="WP_073600861.1">
    <property type="nucleotide sequence ID" value="NZ_MRCB01000027.1"/>
</dbReference>
<proteinExistence type="predicted"/>
<keyword evidence="2" id="KW-1185">Reference proteome</keyword>
<evidence type="ECO:0008006" key="3">
    <source>
        <dbReference type="Google" id="ProtNLM"/>
    </source>
</evidence>
<dbReference type="STRING" id="1921803.NIES593_17775"/>
<dbReference type="SUPFAM" id="SSF52540">
    <property type="entry name" value="P-loop containing nucleoside triphosphate hydrolases"/>
    <property type="match status" value="1"/>
</dbReference>
<sequence length="268" mass="30366">MQLSNRTLLANFTKELAFFQQMVNGENSARILLLEAPPGYGKTKLISKLIDITKEYNSSKSKVITIDLKTVIDVPYLFNDICEVIGVDFFPNFTTCITNLLNSQTANISDNKTLGSLNVQIIQTVLDENKFTQANKLIKLQESFLHDLGNLNQQLIFFLDTFETVGTDLGTWIDGVFLKAVVHKTNWLVVIAGQKVPSLDNIIWGNQAEKICLDLELINCETEWYKFSQSVGWPFSQDAIKMLIRVLKGKSPKLIRESLEVLAKDWEK</sequence>
<reference evidence="1 2" key="1">
    <citation type="submission" date="2016-11" db="EMBL/GenBank/DDBJ databases">
        <title>Draft Genome Sequences of Nine Cyanobacterial Strains from Diverse Habitats.</title>
        <authorList>
            <person name="Zhu T."/>
            <person name="Hou S."/>
            <person name="Lu X."/>
            <person name="Hess W.R."/>
        </authorList>
    </citation>
    <scope>NUCLEOTIDE SEQUENCE [LARGE SCALE GENOMIC DNA]</scope>
    <source>
        <strain evidence="1 2">NIES-593</strain>
    </source>
</reference>
<organism evidence="1 2">
    <name type="scientific">Hydrococcus rivularis NIES-593</name>
    <dbReference type="NCBI Taxonomy" id="1921803"/>
    <lineage>
        <taxon>Bacteria</taxon>
        <taxon>Bacillati</taxon>
        <taxon>Cyanobacteriota</taxon>
        <taxon>Cyanophyceae</taxon>
        <taxon>Pleurocapsales</taxon>
        <taxon>Hydrococcaceae</taxon>
        <taxon>Hydrococcus</taxon>
    </lineage>
</organism>
<name>A0A1U7HAU9_9CYAN</name>
<evidence type="ECO:0000313" key="1">
    <source>
        <dbReference type="EMBL" id="OKH20703.1"/>
    </source>
</evidence>
<dbReference type="Gene3D" id="3.40.50.300">
    <property type="entry name" value="P-loop containing nucleotide triphosphate hydrolases"/>
    <property type="match status" value="1"/>
</dbReference>
<protein>
    <recommendedName>
        <fullName evidence="3">Orc1-like AAA ATPase domain-containing protein</fullName>
    </recommendedName>
</protein>
<accession>A0A1U7HAU9</accession>
<dbReference type="AlphaFoldDB" id="A0A1U7HAU9"/>